<accession>Q9RM58</accession>
<name>Q9RM58_DICNO</name>
<dbReference type="EMBL" id="Y15939">
    <property type="protein sequence ID" value="CAB57349.1"/>
    <property type="molecule type" value="Genomic_DNA"/>
</dbReference>
<dbReference type="AlphaFoldDB" id="Q9RM58"/>
<organism evidence="1">
    <name type="scientific">Dichelobacter nodosus</name>
    <name type="common">Bacteroides nodosus</name>
    <dbReference type="NCBI Taxonomy" id="870"/>
    <lineage>
        <taxon>Bacteria</taxon>
        <taxon>Pseudomonadati</taxon>
        <taxon>Pseudomonadota</taxon>
        <taxon>Gammaproteobacteria</taxon>
        <taxon>Cardiobacteriales</taxon>
        <taxon>Cardiobacteriaceae</taxon>
        <taxon>Dichelobacter</taxon>
    </lineage>
</organism>
<protein>
    <submittedName>
        <fullName evidence="1">Uncharacterized protein</fullName>
    </submittedName>
</protein>
<proteinExistence type="predicted"/>
<evidence type="ECO:0000313" key="1">
    <source>
        <dbReference type="EMBL" id="CAB57349.1"/>
    </source>
</evidence>
<reference evidence="1" key="1">
    <citation type="journal article" date="1999" name="Microbiology">
        <title>The site-specific integration of genetic elements may modulate thermostable protease production, a virulence factor in Dichelobacter nodosus, the causative agent of ovine footrot.</title>
        <authorList>
            <person name="Whittle G."/>
            <person name="Bloomfield G.A."/>
            <person name="Katz M.E."/>
            <person name="Cheetham B.F."/>
        </authorList>
    </citation>
    <scope>NUCLEOTIDE SEQUENCE</scope>
    <source>
        <strain evidence="1">C305</strain>
    </source>
</reference>
<sequence length="242" mass="28271">MAGELVRCPSIPHKLENHHHFTDMRAFTTHLNHASSRFYGTAGRYFMQKITDDAEIWKQVVIKRFNEYLDVLQKNHDLNDQNARTARLFAAAMMGVQLACQTKVLPLDEKPLLTGIEHCFIDWLGQQPNKESYEDYKILKQASDFMQTNSMYFLNLETTYDAPPPFVSLGFVKKGEEEDEFYLYPAVFTEKLCKGFDKNKVTEVLAKANWLKRAGYGKRWQKKKSQLNFKEIRENNHENCKS</sequence>